<dbReference type="Gene3D" id="1.10.760.10">
    <property type="entry name" value="Cytochrome c-like domain"/>
    <property type="match status" value="1"/>
</dbReference>
<evidence type="ECO:0000256" key="3">
    <source>
        <dbReference type="ARBA" id="ARBA00022723"/>
    </source>
</evidence>
<dbReference type="OrthoDB" id="9773456at2"/>
<keyword evidence="10" id="KW-1185">Reference proteome</keyword>
<comment type="caution">
    <text evidence="9">The sequence shown here is derived from an EMBL/GenBank/DDBJ whole genome shotgun (WGS) entry which is preliminary data.</text>
</comment>
<dbReference type="PRINTS" id="PR00606">
    <property type="entry name" value="CYTCHROMECID"/>
</dbReference>
<dbReference type="GO" id="GO:0020037">
    <property type="term" value="F:heme binding"/>
    <property type="evidence" value="ECO:0007669"/>
    <property type="project" value="InterPro"/>
</dbReference>
<keyword evidence="2 6" id="KW-0349">Heme</keyword>
<dbReference type="SUPFAM" id="SSF46626">
    <property type="entry name" value="Cytochrome c"/>
    <property type="match status" value="1"/>
</dbReference>
<dbReference type="AlphaFoldDB" id="A0A497XPT2"/>
<evidence type="ECO:0000313" key="10">
    <source>
        <dbReference type="Proteomes" id="UP000267841"/>
    </source>
</evidence>
<dbReference type="EMBL" id="RCCJ01000001">
    <property type="protein sequence ID" value="RLJ70977.1"/>
    <property type="molecule type" value="Genomic_DNA"/>
</dbReference>
<evidence type="ECO:0000256" key="1">
    <source>
        <dbReference type="ARBA" id="ARBA00022448"/>
    </source>
</evidence>
<feature type="binding site" description="covalent" evidence="6">
    <location>
        <position position="84"/>
    </location>
    <ligand>
        <name>heme c</name>
        <dbReference type="ChEBI" id="CHEBI:61717"/>
    </ligand>
</feature>
<dbReference type="GO" id="GO:0005506">
    <property type="term" value="F:iron ion binding"/>
    <property type="evidence" value="ECO:0007669"/>
    <property type="project" value="InterPro"/>
</dbReference>
<dbReference type="GO" id="GO:0009055">
    <property type="term" value="F:electron transfer activity"/>
    <property type="evidence" value="ECO:0007669"/>
    <property type="project" value="InterPro"/>
</dbReference>
<evidence type="ECO:0000256" key="6">
    <source>
        <dbReference type="PIRSR" id="PIRSR602324-1"/>
    </source>
</evidence>
<comment type="PTM">
    <text evidence="6">Binds 1 heme c group covalently per subunit.</text>
</comment>
<dbReference type="InterPro" id="IPR009056">
    <property type="entry name" value="Cyt_c-like_dom"/>
</dbReference>
<evidence type="ECO:0000313" key="9">
    <source>
        <dbReference type="EMBL" id="RLJ70977.1"/>
    </source>
</evidence>
<evidence type="ECO:0000256" key="4">
    <source>
        <dbReference type="ARBA" id="ARBA00022982"/>
    </source>
</evidence>
<keyword evidence="3 6" id="KW-0479">Metal-binding</keyword>
<evidence type="ECO:0000256" key="5">
    <source>
        <dbReference type="ARBA" id="ARBA00023004"/>
    </source>
</evidence>
<organism evidence="9 10">
    <name type="scientific">Hydrogenivirga caldilitoris</name>
    <dbReference type="NCBI Taxonomy" id="246264"/>
    <lineage>
        <taxon>Bacteria</taxon>
        <taxon>Pseudomonadati</taxon>
        <taxon>Aquificota</taxon>
        <taxon>Aquificia</taxon>
        <taxon>Aquificales</taxon>
        <taxon>Aquificaceae</taxon>
        <taxon>Hydrogenivirga</taxon>
    </lineage>
</organism>
<feature type="binding site" description="covalent" evidence="6">
    <location>
        <position position="33"/>
    </location>
    <ligand>
        <name>heme c</name>
        <dbReference type="ChEBI" id="CHEBI:61717"/>
    </ligand>
</feature>
<dbReference type="Pfam" id="PF00034">
    <property type="entry name" value="Cytochrom_C"/>
    <property type="match status" value="1"/>
</dbReference>
<keyword evidence="7" id="KW-0732">Signal</keyword>
<proteinExistence type="predicted"/>
<dbReference type="InterPro" id="IPR036909">
    <property type="entry name" value="Cyt_c-like_dom_sf"/>
</dbReference>
<keyword evidence="1" id="KW-0813">Transport</keyword>
<name>A0A497XPT2_9AQUI</name>
<accession>A0A497XPT2</accession>
<protein>
    <submittedName>
        <fullName evidence="9">Cytochrome c</fullName>
    </submittedName>
</protein>
<feature type="chain" id="PRO_5019716930" evidence="7">
    <location>
        <begin position="18"/>
        <end position="104"/>
    </location>
</feature>
<evidence type="ECO:0000256" key="2">
    <source>
        <dbReference type="ARBA" id="ARBA00022617"/>
    </source>
</evidence>
<dbReference type="RefSeq" id="WP_121011594.1">
    <property type="nucleotide sequence ID" value="NZ_RCCJ01000001.1"/>
</dbReference>
<feature type="binding site" description="covalent" evidence="6">
    <location>
        <position position="29"/>
    </location>
    <ligand>
        <name>heme c</name>
        <dbReference type="ChEBI" id="CHEBI:61717"/>
    </ligand>
</feature>
<evidence type="ECO:0000256" key="7">
    <source>
        <dbReference type="SAM" id="SignalP"/>
    </source>
</evidence>
<feature type="signal peptide" evidence="7">
    <location>
        <begin position="1"/>
        <end position="17"/>
    </location>
</feature>
<dbReference type="Proteomes" id="UP000267841">
    <property type="component" value="Unassembled WGS sequence"/>
</dbReference>
<feature type="domain" description="Cytochrome c" evidence="8">
    <location>
        <begin position="15"/>
        <end position="104"/>
    </location>
</feature>
<gene>
    <name evidence="9" type="ORF">BCF55_1266</name>
</gene>
<keyword evidence="5 6" id="KW-0408">Iron</keyword>
<keyword evidence="4" id="KW-0249">Electron transport</keyword>
<dbReference type="PROSITE" id="PS51007">
    <property type="entry name" value="CYTC"/>
    <property type="match status" value="1"/>
</dbReference>
<dbReference type="InterPro" id="IPR002324">
    <property type="entry name" value="Cyt_c_ID"/>
</dbReference>
<evidence type="ECO:0000259" key="8">
    <source>
        <dbReference type="PROSITE" id="PS51007"/>
    </source>
</evidence>
<reference evidence="9 10" key="1">
    <citation type="submission" date="2018-10" db="EMBL/GenBank/DDBJ databases">
        <title>Genomic Encyclopedia of Archaeal and Bacterial Type Strains, Phase II (KMG-II): from individual species to whole genera.</title>
        <authorList>
            <person name="Goeker M."/>
        </authorList>
    </citation>
    <scope>NUCLEOTIDE SEQUENCE [LARGE SCALE GENOMIC DNA]</scope>
    <source>
        <strain evidence="9 10">DSM 16510</strain>
    </source>
</reference>
<sequence>MRKLLAVMLIAGGMTFAADGAAIFKSKGCASCHQPAADTVGPGLKKIAQAYAGKEGELVKFLKGEAPAIVDPAKEAIMKAQLTMVKNLPEDQLKALADFILSHK</sequence>